<dbReference type="RefSeq" id="WP_190240352.1">
    <property type="nucleotide sequence ID" value="NZ_QFGA01000002.1"/>
</dbReference>
<dbReference type="SMART" id="SM00790">
    <property type="entry name" value="AFOR_N"/>
    <property type="match status" value="1"/>
</dbReference>
<proteinExistence type="inferred from homology"/>
<dbReference type="InterPro" id="IPR036021">
    <property type="entry name" value="Tungsten_al_ferr_oxy-like_C"/>
</dbReference>
<protein>
    <submittedName>
        <fullName evidence="10">Putative oxidoreductase YdhV</fullName>
        <ecNumber evidence="10">1.-.-.-</ecNumber>
    </submittedName>
</protein>
<evidence type="ECO:0000256" key="3">
    <source>
        <dbReference type="ARBA" id="ARBA00022485"/>
    </source>
</evidence>
<sequence length="597" mass="64162">MDLYGWFGKALRVNLSTGVIKEEEIEKTLMMDWLGGRGLGTRMIYREVPAVCNPLGSENKLVFAAGPLTGSNFPGSGRFSVSAKSPLTGTIFDSNAGGTWGVRLKRCGFDMLIIEGAASTPVFLSIKDGAASLEDAGELWGNDVFETNHKIISILGKDVSVACIGPAGENQVKFAAIMNDAHRALGRGGLGAVMGAKKIKAVVVSGNKKVRVAHPEKMDLMVYESDKWIQASPITSKGLPEFGTPVLVNLFNELGVFPSYNFQGSQFANAGKISGEAIAETIYAGRKGCYRCPVQCTRMVKIGASTIPGPEYESLWALGPECGIDDLTVIAEANNLCNQLGLDTISTGVTIGCAMELEERGLLKTGLKFNDAVGLLRAIKQIASREGVGDLLAEGSRRMADSSGFSQYSMQVKGLELPAYDPRGMQGMGLGFATSNRGGCHLSAYMVGPEALGVPKMVDRFSTGGKAGLTITQQNINAAVDSLIICRFINLAVSEEYFARALSAATGVDYRPQDLHRIGERIWTLERLYNLQAGLDSSFDTLPPRLLEEPIAEGPSLGKTVELKPMLAEYYRFRGWDAAGIPTSKKLQELELEEYSC</sequence>
<comment type="similarity">
    <text evidence="2">Belongs to the AOR/FOR family.</text>
</comment>
<keyword evidence="6" id="KW-0408">Iron</keyword>
<dbReference type="SUPFAM" id="SSF56228">
    <property type="entry name" value="Aldehyde ferredoxin oxidoreductase, N-terminal domain"/>
    <property type="match status" value="1"/>
</dbReference>
<dbReference type="GO" id="GO:0009055">
    <property type="term" value="F:electron transfer activity"/>
    <property type="evidence" value="ECO:0007669"/>
    <property type="project" value="InterPro"/>
</dbReference>
<evidence type="ECO:0000256" key="5">
    <source>
        <dbReference type="ARBA" id="ARBA00023002"/>
    </source>
</evidence>
<dbReference type="PANTHER" id="PTHR30038">
    <property type="entry name" value="ALDEHYDE FERREDOXIN OXIDOREDUCTASE"/>
    <property type="match status" value="1"/>
</dbReference>
<keyword evidence="3" id="KW-0004">4Fe-4S</keyword>
<dbReference type="AlphaFoldDB" id="A0A4Y7R8F2"/>
<dbReference type="PANTHER" id="PTHR30038:SF0">
    <property type="entry name" value="TUNGSTEN-CONTAINING ALDEHYDE FERREDOXIN OXIDOREDUCTASE"/>
    <property type="match status" value="1"/>
</dbReference>
<dbReference type="Pfam" id="PF02730">
    <property type="entry name" value="AFOR_N"/>
    <property type="match status" value="1"/>
</dbReference>
<accession>A0A4Y7R8F2</accession>
<evidence type="ECO:0000256" key="4">
    <source>
        <dbReference type="ARBA" id="ARBA00022723"/>
    </source>
</evidence>
<dbReference type="GO" id="GO:0051539">
    <property type="term" value="F:4 iron, 4 sulfur cluster binding"/>
    <property type="evidence" value="ECO:0007669"/>
    <property type="project" value="UniProtKB-KW"/>
</dbReference>
<dbReference type="Gene3D" id="1.10.599.10">
    <property type="entry name" value="Aldehyde Ferredoxin Oxidoreductase Protein, subunit A, domain 3"/>
    <property type="match status" value="1"/>
</dbReference>
<feature type="domain" description="Aldehyde ferredoxin oxidoreductase N-terminal" evidence="9">
    <location>
        <begin position="6"/>
        <end position="208"/>
    </location>
</feature>
<evidence type="ECO:0000256" key="2">
    <source>
        <dbReference type="ARBA" id="ARBA00011032"/>
    </source>
</evidence>
<dbReference type="InterPro" id="IPR036503">
    <property type="entry name" value="Ald_Fedxn_OxRdtase_N_sf"/>
</dbReference>
<dbReference type="SUPFAM" id="SSF48310">
    <property type="entry name" value="Aldehyde ferredoxin oxidoreductase, C-terminal domains"/>
    <property type="match status" value="1"/>
</dbReference>
<evidence type="ECO:0000256" key="7">
    <source>
        <dbReference type="ARBA" id="ARBA00023014"/>
    </source>
</evidence>
<dbReference type="InterPro" id="IPR013984">
    <property type="entry name" value="Ald_Fedxn_OxRdtase_dom2"/>
</dbReference>
<comment type="cofactor">
    <cofactor evidence="1">
        <name>[4Fe-4S] cluster</name>
        <dbReference type="ChEBI" id="CHEBI:49883"/>
    </cofactor>
</comment>
<comment type="cofactor">
    <cofactor evidence="8">
        <name>tungstopterin</name>
        <dbReference type="ChEBI" id="CHEBI:30402"/>
    </cofactor>
</comment>
<evidence type="ECO:0000256" key="8">
    <source>
        <dbReference type="ARBA" id="ARBA00049934"/>
    </source>
</evidence>
<dbReference type="InterPro" id="IPR013983">
    <property type="entry name" value="Ald_Fedxn_OxRdtase_N"/>
</dbReference>
<evidence type="ECO:0000259" key="9">
    <source>
        <dbReference type="SMART" id="SM00790"/>
    </source>
</evidence>
<dbReference type="Gene3D" id="1.10.569.10">
    <property type="entry name" value="Aldehyde Ferredoxin Oxidoreductase Protein, subunit A, domain 2"/>
    <property type="match status" value="1"/>
</dbReference>
<dbReference type="Gene3D" id="3.60.9.10">
    <property type="entry name" value="Aldehyde ferredoxin oxidoreductase, N-terminal domain"/>
    <property type="match status" value="1"/>
</dbReference>
<dbReference type="EMBL" id="QFGA01000002">
    <property type="protein sequence ID" value="TEB05244.1"/>
    <property type="molecule type" value="Genomic_DNA"/>
</dbReference>
<gene>
    <name evidence="10" type="primary">ydhV_10</name>
    <name evidence="10" type="ORF">Psch_02285</name>
</gene>
<dbReference type="InterPro" id="IPR001203">
    <property type="entry name" value="OxRdtase_Ald_Fedxn_C"/>
</dbReference>
<keyword evidence="11" id="KW-1185">Reference proteome</keyword>
<evidence type="ECO:0000256" key="6">
    <source>
        <dbReference type="ARBA" id="ARBA00023004"/>
    </source>
</evidence>
<dbReference type="Proteomes" id="UP000298324">
    <property type="component" value="Unassembled WGS sequence"/>
</dbReference>
<evidence type="ECO:0000313" key="11">
    <source>
        <dbReference type="Proteomes" id="UP000298324"/>
    </source>
</evidence>
<dbReference type="EC" id="1.-.-.-" evidence="10"/>
<evidence type="ECO:0000256" key="1">
    <source>
        <dbReference type="ARBA" id="ARBA00001966"/>
    </source>
</evidence>
<evidence type="ECO:0000313" key="10">
    <source>
        <dbReference type="EMBL" id="TEB05244.1"/>
    </source>
</evidence>
<dbReference type="GO" id="GO:0046872">
    <property type="term" value="F:metal ion binding"/>
    <property type="evidence" value="ECO:0007669"/>
    <property type="project" value="UniProtKB-KW"/>
</dbReference>
<keyword evidence="7" id="KW-0411">Iron-sulfur</keyword>
<keyword evidence="4" id="KW-0479">Metal-binding</keyword>
<organism evidence="10 11">
    <name type="scientific">Pelotomaculum schinkii</name>
    <dbReference type="NCBI Taxonomy" id="78350"/>
    <lineage>
        <taxon>Bacteria</taxon>
        <taxon>Bacillati</taxon>
        <taxon>Bacillota</taxon>
        <taxon>Clostridia</taxon>
        <taxon>Eubacteriales</taxon>
        <taxon>Desulfotomaculaceae</taxon>
        <taxon>Pelotomaculum</taxon>
    </lineage>
</organism>
<dbReference type="Pfam" id="PF01314">
    <property type="entry name" value="AFOR_C"/>
    <property type="match status" value="1"/>
</dbReference>
<reference evidence="10 11" key="1">
    <citation type="journal article" date="2018" name="Environ. Microbiol.">
        <title>Novel energy conservation strategies and behaviour of Pelotomaculum schinkii driving syntrophic propionate catabolism.</title>
        <authorList>
            <person name="Hidalgo-Ahumada C.A.P."/>
            <person name="Nobu M.K."/>
            <person name="Narihiro T."/>
            <person name="Tamaki H."/>
            <person name="Liu W.T."/>
            <person name="Kamagata Y."/>
            <person name="Stams A.J.M."/>
            <person name="Imachi H."/>
            <person name="Sousa D.Z."/>
        </authorList>
    </citation>
    <scope>NUCLEOTIDE SEQUENCE [LARGE SCALE GENOMIC DNA]</scope>
    <source>
        <strain evidence="10 11">HH</strain>
    </source>
</reference>
<name>A0A4Y7R8F2_9FIRM</name>
<dbReference type="GO" id="GO:0016625">
    <property type="term" value="F:oxidoreductase activity, acting on the aldehyde or oxo group of donors, iron-sulfur protein as acceptor"/>
    <property type="evidence" value="ECO:0007669"/>
    <property type="project" value="InterPro"/>
</dbReference>
<keyword evidence="5 10" id="KW-0560">Oxidoreductase</keyword>
<dbReference type="InterPro" id="IPR051919">
    <property type="entry name" value="W-dependent_AOR"/>
</dbReference>
<dbReference type="InterPro" id="IPR013985">
    <property type="entry name" value="Ald_Fedxn_OxRdtase_dom3"/>
</dbReference>
<comment type="caution">
    <text evidence="10">The sequence shown here is derived from an EMBL/GenBank/DDBJ whole genome shotgun (WGS) entry which is preliminary data.</text>
</comment>